<feature type="region of interest" description="Disordered" evidence="1">
    <location>
        <begin position="58"/>
        <end position="120"/>
    </location>
</feature>
<evidence type="ECO:0000313" key="2">
    <source>
        <dbReference type="EMBL" id="KIM26347.1"/>
    </source>
</evidence>
<evidence type="ECO:0000313" key="3">
    <source>
        <dbReference type="Proteomes" id="UP000054097"/>
    </source>
</evidence>
<feature type="compositionally biased region" description="Low complexity" evidence="1">
    <location>
        <begin position="58"/>
        <end position="73"/>
    </location>
</feature>
<organism evidence="2 3">
    <name type="scientific">Serendipita vermifera MAFF 305830</name>
    <dbReference type="NCBI Taxonomy" id="933852"/>
    <lineage>
        <taxon>Eukaryota</taxon>
        <taxon>Fungi</taxon>
        <taxon>Dikarya</taxon>
        <taxon>Basidiomycota</taxon>
        <taxon>Agaricomycotina</taxon>
        <taxon>Agaricomycetes</taxon>
        <taxon>Sebacinales</taxon>
        <taxon>Serendipitaceae</taxon>
        <taxon>Serendipita</taxon>
    </lineage>
</organism>
<dbReference type="HOGENOM" id="CLU_1246027_0_0_1"/>
<sequence>MARALSALSAKSSSLFQRKRIPEFAAPEKTAPERTPVIAWNELPRIVITPADDILYSSSASSDSGSSPATFDSVAESRMDSRSMSNTETTVSQDPYLEDDWSSVVSSKPSNAPTTPSYDSHDFPFFPDVMGIVDGEAEIGSTSNQSLDTLETNEIHVMLQQKNRDDGFVDRYRACEQHRQLVDSPDHAGTETINHHSDQLVSTIDVASTFSTVQQIILPSFT</sequence>
<dbReference type="AlphaFoldDB" id="A0A0C2XAX0"/>
<keyword evidence="3" id="KW-1185">Reference proteome</keyword>
<accession>A0A0C2XAX0</accession>
<gene>
    <name evidence="2" type="ORF">M408DRAFT_330695</name>
</gene>
<protein>
    <submittedName>
        <fullName evidence="2">Uncharacterized protein</fullName>
    </submittedName>
</protein>
<feature type="compositionally biased region" description="Polar residues" evidence="1">
    <location>
        <begin position="82"/>
        <end position="93"/>
    </location>
</feature>
<proteinExistence type="predicted"/>
<dbReference type="Proteomes" id="UP000054097">
    <property type="component" value="Unassembled WGS sequence"/>
</dbReference>
<evidence type="ECO:0000256" key="1">
    <source>
        <dbReference type="SAM" id="MobiDB-lite"/>
    </source>
</evidence>
<name>A0A0C2XAX0_SERVB</name>
<reference evidence="2 3" key="1">
    <citation type="submission" date="2014-04" db="EMBL/GenBank/DDBJ databases">
        <authorList>
            <consortium name="DOE Joint Genome Institute"/>
            <person name="Kuo A."/>
            <person name="Zuccaro A."/>
            <person name="Kohler A."/>
            <person name="Nagy L.G."/>
            <person name="Floudas D."/>
            <person name="Copeland A."/>
            <person name="Barry K.W."/>
            <person name="Cichocki N."/>
            <person name="Veneault-Fourrey C."/>
            <person name="LaButti K."/>
            <person name="Lindquist E.A."/>
            <person name="Lipzen A."/>
            <person name="Lundell T."/>
            <person name="Morin E."/>
            <person name="Murat C."/>
            <person name="Sun H."/>
            <person name="Tunlid A."/>
            <person name="Henrissat B."/>
            <person name="Grigoriev I.V."/>
            <person name="Hibbett D.S."/>
            <person name="Martin F."/>
            <person name="Nordberg H.P."/>
            <person name="Cantor M.N."/>
            <person name="Hua S.X."/>
        </authorList>
    </citation>
    <scope>NUCLEOTIDE SEQUENCE [LARGE SCALE GENOMIC DNA]</scope>
    <source>
        <strain evidence="2 3">MAFF 305830</strain>
    </source>
</reference>
<reference evidence="3" key="2">
    <citation type="submission" date="2015-01" db="EMBL/GenBank/DDBJ databases">
        <title>Evolutionary Origins and Diversification of the Mycorrhizal Mutualists.</title>
        <authorList>
            <consortium name="DOE Joint Genome Institute"/>
            <consortium name="Mycorrhizal Genomics Consortium"/>
            <person name="Kohler A."/>
            <person name="Kuo A."/>
            <person name="Nagy L.G."/>
            <person name="Floudas D."/>
            <person name="Copeland A."/>
            <person name="Barry K.W."/>
            <person name="Cichocki N."/>
            <person name="Veneault-Fourrey C."/>
            <person name="LaButti K."/>
            <person name="Lindquist E.A."/>
            <person name="Lipzen A."/>
            <person name="Lundell T."/>
            <person name="Morin E."/>
            <person name="Murat C."/>
            <person name="Riley R."/>
            <person name="Ohm R."/>
            <person name="Sun H."/>
            <person name="Tunlid A."/>
            <person name="Henrissat B."/>
            <person name="Grigoriev I.V."/>
            <person name="Hibbett D.S."/>
            <person name="Martin F."/>
        </authorList>
    </citation>
    <scope>NUCLEOTIDE SEQUENCE [LARGE SCALE GENOMIC DNA]</scope>
    <source>
        <strain evidence="3">MAFF 305830</strain>
    </source>
</reference>
<dbReference type="EMBL" id="KN824307">
    <property type="protein sequence ID" value="KIM26347.1"/>
    <property type="molecule type" value="Genomic_DNA"/>
</dbReference>
<feature type="compositionally biased region" description="Polar residues" evidence="1">
    <location>
        <begin position="103"/>
        <end position="118"/>
    </location>
</feature>